<evidence type="ECO:0000256" key="3">
    <source>
        <dbReference type="ARBA" id="ARBA00007970"/>
    </source>
</evidence>
<evidence type="ECO:0000256" key="9">
    <source>
        <dbReference type="HAMAP-Rule" id="MF_01023"/>
    </source>
</evidence>
<evidence type="ECO:0000256" key="1">
    <source>
        <dbReference type="ARBA" id="ARBA00001933"/>
    </source>
</evidence>
<feature type="domain" description="Aminotransferase class I/classII large" evidence="10">
    <location>
        <begin position="41"/>
        <end position="370"/>
    </location>
</feature>
<protein>
    <recommendedName>
        <fullName evidence="9">Histidinol-phosphate aminotransferase</fullName>
        <ecNumber evidence="9">2.6.1.9</ecNumber>
    </recommendedName>
    <alternativeName>
        <fullName evidence="9">Imidazole acetol-phosphate transaminase</fullName>
    </alternativeName>
</protein>
<feature type="modified residue" description="N6-(pyridoxal phosphate)lysine" evidence="9">
    <location>
        <position position="237"/>
    </location>
</feature>
<dbReference type="AlphaFoldDB" id="A0A917FQ95"/>
<proteinExistence type="inferred from homology"/>
<dbReference type="Pfam" id="PF00155">
    <property type="entry name" value="Aminotran_1_2"/>
    <property type="match status" value="1"/>
</dbReference>
<evidence type="ECO:0000256" key="7">
    <source>
        <dbReference type="ARBA" id="ARBA00022898"/>
    </source>
</evidence>
<dbReference type="GO" id="GO:0030170">
    <property type="term" value="F:pyridoxal phosphate binding"/>
    <property type="evidence" value="ECO:0007669"/>
    <property type="project" value="InterPro"/>
</dbReference>
<dbReference type="Proteomes" id="UP000632858">
    <property type="component" value="Unassembled WGS sequence"/>
</dbReference>
<comment type="catalytic activity">
    <reaction evidence="8 9">
        <text>L-histidinol phosphate + 2-oxoglutarate = 3-(imidazol-4-yl)-2-oxopropyl phosphate + L-glutamate</text>
        <dbReference type="Rhea" id="RHEA:23744"/>
        <dbReference type="ChEBI" id="CHEBI:16810"/>
        <dbReference type="ChEBI" id="CHEBI:29985"/>
        <dbReference type="ChEBI" id="CHEBI:57766"/>
        <dbReference type="ChEBI" id="CHEBI:57980"/>
        <dbReference type="EC" id="2.6.1.9"/>
    </reaction>
</comment>
<dbReference type="GO" id="GO:0000105">
    <property type="term" value="P:L-histidine biosynthetic process"/>
    <property type="evidence" value="ECO:0007669"/>
    <property type="project" value="UniProtKB-UniRule"/>
</dbReference>
<dbReference type="PANTHER" id="PTHR43643:SF3">
    <property type="entry name" value="HISTIDINOL-PHOSPHATE AMINOTRANSFERASE"/>
    <property type="match status" value="1"/>
</dbReference>
<evidence type="ECO:0000256" key="6">
    <source>
        <dbReference type="ARBA" id="ARBA00022679"/>
    </source>
</evidence>
<dbReference type="GO" id="GO:0004400">
    <property type="term" value="F:histidinol-phosphate transaminase activity"/>
    <property type="evidence" value="ECO:0007669"/>
    <property type="project" value="UniProtKB-UniRule"/>
</dbReference>
<comment type="pathway">
    <text evidence="2 9">Amino-acid biosynthesis; L-histidine biosynthesis; L-histidine from 5-phospho-alpha-D-ribose 1-diphosphate: step 7/9.</text>
</comment>
<gene>
    <name evidence="11" type="primary">hisC2</name>
    <name evidence="9" type="synonym">hisC</name>
    <name evidence="11" type="ORF">GCM10010960_18690</name>
</gene>
<evidence type="ECO:0000256" key="4">
    <source>
        <dbReference type="ARBA" id="ARBA00011738"/>
    </source>
</evidence>
<evidence type="ECO:0000256" key="8">
    <source>
        <dbReference type="ARBA" id="ARBA00047481"/>
    </source>
</evidence>
<dbReference type="RefSeq" id="WP_188450132.1">
    <property type="nucleotide sequence ID" value="NZ_BMFO01000004.1"/>
</dbReference>
<name>A0A917FQ95_9GAMM</name>
<dbReference type="HAMAP" id="MF_01023">
    <property type="entry name" value="HisC_aminotrans_2"/>
    <property type="match status" value="1"/>
</dbReference>
<dbReference type="CDD" id="cd00609">
    <property type="entry name" value="AAT_like"/>
    <property type="match status" value="1"/>
</dbReference>
<dbReference type="Gene3D" id="3.40.640.10">
    <property type="entry name" value="Type I PLP-dependent aspartate aminotransferase-like (Major domain)"/>
    <property type="match status" value="1"/>
</dbReference>
<dbReference type="InterPro" id="IPR015424">
    <property type="entry name" value="PyrdxlP-dep_Trfase"/>
</dbReference>
<dbReference type="InterPro" id="IPR050106">
    <property type="entry name" value="HistidinolP_aminotransfase"/>
</dbReference>
<comment type="similarity">
    <text evidence="3 9">Belongs to the class-II pyridoxal-phosphate-dependent aminotransferase family. Histidinol-phosphate aminotransferase subfamily.</text>
</comment>
<evidence type="ECO:0000256" key="5">
    <source>
        <dbReference type="ARBA" id="ARBA00022576"/>
    </source>
</evidence>
<dbReference type="SUPFAM" id="SSF53383">
    <property type="entry name" value="PLP-dependent transferases"/>
    <property type="match status" value="1"/>
</dbReference>
<keyword evidence="12" id="KW-1185">Reference proteome</keyword>
<keyword evidence="9" id="KW-0028">Amino-acid biosynthesis</keyword>
<reference evidence="11" key="1">
    <citation type="journal article" date="2014" name="Int. J. Syst. Evol. Microbiol.">
        <title>Complete genome sequence of Corynebacterium casei LMG S-19264T (=DSM 44701T), isolated from a smear-ripened cheese.</title>
        <authorList>
            <consortium name="US DOE Joint Genome Institute (JGI-PGF)"/>
            <person name="Walter F."/>
            <person name="Albersmeier A."/>
            <person name="Kalinowski J."/>
            <person name="Ruckert C."/>
        </authorList>
    </citation>
    <scope>NUCLEOTIDE SEQUENCE</scope>
    <source>
        <strain evidence="11">CGMCC 1.12726</strain>
    </source>
</reference>
<comment type="caution">
    <text evidence="11">The sequence shown here is derived from an EMBL/GenBank/DDBJ whole genome shotgun (WGS) entry which is preliminary data.</text>
</comment>
<sequence>MAEAYDFRARATPAIRALTAYDPGHDIPALRLRFAGHGGLLELGSNENAYGPSPAVSAVVQSVLPELHRYPDPAGKALKTAIARLHGVREDQILLGNGSHELLMQLAQVFSAPGEGIVVSRYCFAVYPIAAQAAGARLVSADAFGEQADMPLGHDLDALAAAITPATKLVFFANPNNPTGTWFGTEALAAFMAQVPPDVLVVADEAYIEYVTDPALQSAMALRARFPNLVVARTFSKAYGLAGLRAGYLVADASVVRAMEPVRESFNLNAMALAAAEAALADAAHLESVRRGNAAERARLAEGLAGLGLTVLPSQTNFLLVRFGPDTAAIEQALFARGVILRPMAGYGLRQYLRVTVATPAENDRLLAALCEVLA</sequence>
<dbReference type="PANTHER" id="PTHR43643">
    <property type="entry name" value="HISTIDINOL-PHOSPHATE AMINOTRANSFERASE 2"/>
    <property type="match status" value="1"/>
</dbReference>
<dbReference type="InterPro" id="IPR001917">
    <property type="entry name" value="Aminotrans_II_pyridoxalP_BS"/>
</dbReference>
<keyword evidence="6 9" id="KW-0808">Transferase</keyword>
<accession>A0A917FQ95</accession>
<dbReference type="Gene3D" id="3.90.1150.10">
    <property type="entry name" value="Aspartate Aminotransferase, domain 1"/>
    <property type="match status" value="1"/>
</dbReference>
<dbReference type="EC" id="2.6.1.9" evidence="9"/>
<evidence type="ECO:0000259" key="10">
    <source>
        <dbReference type="Pfam" id="PF00155"/>
    </source>
</evidence>
<dbReference type="InterPro" id="IPR015422">
    <property type="entry name" value="PyrdxlP-dep_Trfase_small"/>
</dbReference>
<dbReference type="PROSITE" id="PS00599">
    <property type="entry name" value="AA_TRANSFER_CLASS_2"/>
    <property type="match status" value="1"/>
</dbReference>
<dbReference type="NCBIfam" id="TIGR01141">
    <property type="entry name" value="hisC"/>
    <property type="match status" value="1"/>
</dbReference>
<dbReference type="InterPro" id="IPR005861">
    <property type="entry name" value="HisP_aminotrans"/>
</dbReference>
<evidence type="ECO:0000256" key="2">
    <source>
        <dbReference type="ARBA" id="ARBA00005011"/>
    </source>
</evidence>
<comment type="cofactor">
    <cofactor evidence="1 9">
        <name>pyridoxal 5'-phosphate</name>
        <dbReference type="ChEBI" id="CHEBI:597326"/>
    </cofactor>
</comment>
<reference evidence="11" key="2">
    <citation type="submission" date="2020-09" db="EMBL/GenBank/DDBJ databases">
        <authorList>
            <person name="Sun Q."/>
            <person name="Zhou Y."/>
        </authorList>
    </citation>
    <scope>NUCLEOTIDE SEQUENCE</scope>
    <source>
        <strain evidence="11">CGMCC 1.12726</strain>
    </source>
</reference>
<dbReference type="InterPro" id="IPR015421">
    <property type="entry name" value="PyrdxlP-dep_Trfase_major"/>
</dbReference>
<dbReference type="EMBL" id="BMFO01000004">
    <property type="protein sequence ID" value="GGF97240.1"/>
    <property type="molecule type" value="Genomic_DNA"/>
</dbReference>
<evidence type="ECO:0000313" key="12">
    <source>
        <dbReference type="Proteomes" id="UP000632858"/>
    </source>
</evidence>
<keyword evidence="7 9" id="KW-0663">Pyridoxal phosphate</keyword>
<comment type="subunit">
    <text evidence="4 9">Homodimer.</text>
</comment>
<dbReference type="InterPro" id="IPR004839">
    <property type="entry name" value="Aminotransferase_I/II_large"/>
</dbReference>
<organism evidence="11 12">
    <name type="scientific">Arenimonas maotaiensis</name>
    <dbReference type="NCBI Taxonomy" id="1446479"/>
    <lineage>
        <taxon>Bacteria</taxon>
        <taxon>Pseudomonadati</taxon>
        <taxon>Pseudomonadota</taxon>
        <taxon>Gammaproteobacteria</taxon>
        <taxon>Lysobacterales</taxon>
        <taxon>Lysobacteraceae</taxon>
        <taxon>Arenimonas</taxon>
    </lineage>
</organism>
<keyword evidence="5 9" id="KW-0032">Aminotransferase</keyword>
<evidence type="ECO:0000313" key="11">
    <source>
        <dbReference type="EMBL" id="GGF97240.1"/>
    </source>
</evidence>
<keyword evidence="9" id="KW-0368">Histidine biosynthesis</keyword>